<gene>
    <name evidence="1" type="ORF">EHH44_03120</name>
</gene>
<evidence type="ECO:0000313" key="2">
    <source>
        <dbReference type="Proteomes" id="UP000268891"/>
    </source>
</evidence>
<reference evidence="1" key="1">
    <citation type="submission" date="2018-11" db="EMBL/GenBank/DDBJ databases">
        <authorList>
            <person name="Sattar A."/>
            <person name="Zunita Z."/>
            <person name="Jalila A."/>
            <person name="Saleha A.A."/>
        </authorList>
    </citation>
    <scope>NUCLEOTIDE SEQUENCE</scope>
    <source>
        <strain evidence="1">F12-74</strain>
    </source>
</reference>
<organism evidence="1 2">
    <name type="scientific">Mycolicibacter terrae</name>
    <dbReference type="NCBI Taxonomy" id="1788"/>
    <lineage>
        <taxon>Bacteria</taxon>
        <taxon>Bacillati</taxon>
        <taxon>Actinomycetota</taxon>
        <taxon>Actinomycetes</taxon>
        <taxon>Mycobacteriales</taxon>
        <taxon>Mycobacteriaceae</taxon>
        <taxon>Mycolicibacter</taxon>
    </lineage>
</organism>
<keyword evidence="2" id="KW-1185">Reference proteome</keyword>
<dbReference type="EMBL" id="RRZR01000003">
    <property type="protein sequence ID" value="RRR47855.1"/>
    <property type="molecule type" value="Genomic_DNA"/>
</dbReference>
<protein>
    <submittedName>
        <fullName evidence="1">Site-specific integrase</fullName>
    </submittedName>
</protein>
<name>A0ACD2ES61_9MYCO</name>
<evidence type="ECO:0000313" key="1">
    <source>
        <dbReference type="EMBL" id="RRR47855.1"/>
    </source>
</evidence>
<proteinExistence type="predicted"/>
<accession>A0ACD2ES61</accession>
<sequence>MDRRGNHEGSITKRPNGTYQGRMRYTDPHTGLPKRVSVYGKTSQEVRDKLQEVRERLAIGAPARDAKDTVAQWLRVWCESSLEASDRKATTKQLYAAIARKHLMAKTIGEIRLDRLRPSHVEAMIVELRRQGLADSTVRQVYVVLRAALDSAVRDGLIGKNPAATVQRPRVERHEAHVLAPSDVRRVLACARRSRYYAVVLAIASCALRRGEACALAWRDVDLDNAELTVTHTLALVDGQLKLTTPKSKRSRRRIPMTPELVTELRAIKKRQKEERLRLGPSWGGRHDMVFTTEMGTLVSPRNILRVVENAAKAAGLEGVGAHTLRHSAATAWLEAGVHIKAVADLLGHGSIAVTGDLYGHTSQDQARNAVASLGMMLANTKGVNEGRTEEETTPHKLTKKHV</sequence>
<comment type="caution">
    <text evidence="1">The sequence shown here is derived from an EMBL/GenBank/DDBJ whole genome shotgun (WGS) entry which is preliminary data.</text>
</comment>
<dbReference type="Proteomes" id="UP000268891">
    <property type="component" value="Unassembled WGS sequence"/>
</dbReference>